<reference evidence="1" key="1">
    <citation type="submission" date="2018-09" db="EMBL/GenBank/DDBJ databases">
        <title>whole genome sequence of T. equiperdum IVM-t1 strain.</title>
        <authorList>
            <person name="Suganuma K."/>
        </authorList>
    </citation>
    <scope>NUCLEOTIDE SEQUENCE [LARGE SCALE GENOMIC DNA]</scope>
    <source>
        <strain evidence="1">IVM-t1</strain>
    </source>
</reference>
<name>A0A3L6LBY8_9TRYP</name>
<gene>
    <name evidence="1" type="ORF">DPX39_060037300</name>
</gene>
<sequence length="191" mass="21544">MYGIEVWYWDASERSRDLLSAAQHKGSRIIAATLHGTREEDSLLEANLLPLKMTTLVRSMKFMLMCESRGGCLRRSAEEVYHSKHPVRALHSRIMRSYPHLRIEPREHPLETSTLRHSCRPIFHTQIKPVCADDPDDVKREASESGLHGILHGGGRSHRGECTTNCGLMDPCPSVRSPEQGNSHAVTERNA</sequence>
<evidence type="ECO:0000313" key="1">
    <source>
        <dbReference type="EMBL" id="RHW71910.1"/>
    </source>
</evidence>
<dbReference type="Proteomes" id="UP000266743">
    <property type="component" value="Chromosome 6"/>
</dbReference>
<protein>
    <submittedName>
        <fullName evidence="1">Uncharacterized protein</fullName>
    </submittedName>
</protein>
<dbReference type="AlphaFoldDB" id="A0A3L6LBY8"/>
<accession>A0A3L6LBY8</accession>
<proteinExistence type="predicted"/>
<comment type="caution">
    <text evidence="1">The sequence shown here is derived from an EMBL/GenBank/DDBJ whole genome shotgun (WGS) entry which is preliminary data.</text>
</comment>
<dbReference type="EMBL" id="QSBY01000006">
    <property type="protein sequence ID" value="RHW71910.1"/>
    <property type="molecule type" value="Genomic_DNA"/>
</dbReference>
<organism evidence="1">
    <name type="scientific">Trypanosoma brucei equiperdum</name>
    <dbReference type="NCBI Taxonomy" id="630700"/>
    <lineage>
        <taxon>Eukaryota</taxon>
        <taxon>Discoba</taxon>
        <taxon>Euglenozoa</taxon>
        <taxon>Kinetoplastea</taxon>
        <taxon>Metakinetoplastina</taxon>
        <taxon>Trypanosomatida</taxon>
        <taxon>Trypanosomatidae</taxon>
        <taxon>Trypanosoma</taxon>
    </lineage>
</organism>